<proteinExistence type="predicted"/>
<gene>
    <name evidence="1" type="ordered locus">ROP_39840</name>
</gene>
<evidence type="ECO:0008006" key="3">
    <source>
        <dbReference type="Google" id="ProtNLM"/>
    </source>
</evidence>
<name>C1B978_RHOOB</name>
<dbReference type="HOGENOM" id="CLU_140176_9_5_11"/>
<evidence type="ECO:0000313" key="1">
    <source>
        <dbReference type="EMBL" id="BAH52231.1"/>
    </source>
</evidence>
<dbReference type="RefSeq" id="WP_012691168.1">
    <property type="nucleotide sequence ID" value="NC_012522.1"/>
</dbReference>
<dbReference type="PATRIC" id="fig|632772.20.peg.4178"/>
<accession>C1B978</accession>
<organism evidence="1 2">
    <name type="scientific">Rhodococcus opacus (strain B4)</name>
    <dbReference type="NCBI Taxonomy" id="632772"/>
    <lineage>
        <taxon>Bacteria</taxon>
        <taxon>Bacillati</taxon>
        <taxon>Actinomycetota</taxon>
        <taxon>Actinomycetes</taxon>
        <taxon>Mycobacteriales</taxon>
        <taxon>Nocardiaceae</taxon>
        <taxon>Rhodococcus</taxon>
    </lineage>
</organism>
<protein>
    <recommendedName>
        <fullName evidence="3">DNA-binding protein</fullName>
    </recommendedName>
</protein>
<reference evidence="1 2" key="1">
    <citation type="submission" date="2009-03" db="EMBL/GenBank/DDBJ databases">
        <title>Comparison of the complete genome sequences of Rhodococcus erythropolis PR4 and Rhodococcus opacus B4.</title>
        <authorList>
            <person name="Takarada H."/>
            <person name="Sekine M."/>
            <person name="Hosoyama A."/>
            <person name="Yamada R."/>
            <person name="Fujisawa T."/>
            <person name="Omata S."/>
            <person name="Shimizu A."/>
            <person name="Tsukatani N."/>
            <person name="Tanikawa S."/>
            <person name="Fujita N."/>
            <person name="Harayama S."/>
        </authorList>
    </citation>
    <scope>NUCLEOTIDE SEQUENCE [LARGE SCALE GENOMIC DNA]</scope>
    <source>
        <strain evidence="1 2">B4</strain>
    </source>
</reference>
<dbReference type="Proteomes" id="UP000002212">
    <property type="component" value="Chromosome"/>
</dbReference>
<evidence type="ECO:0000313" key="2">
    <source>
        <dbReference type="Proteomes" id="UP000002212"/>
    </source>
</evidence>
<dbReference type="AlphaFoldDB" id="C1B978"/>
<dbReference type="KEGG" id="rop:ROP_39840"/>
<dbReference type="STRING" id="632772.ROP_39840"/>
<sequence>MTEADKRLPLATPSEVAEFRRITEASLAQERYKGTGPKFRKLGRKVFYDWADVYAWVDGNTMQRTDDRPGAA</sequence>
<dbReference type="EMBL" id="AP011115">
    <property type="protein sequence ID" value="BAH52231.1"/>
    <property type="molecule type" value="Genomic_DNA"/>
</dbReference>